<comment type="caution">
    <text evidence="1">The sequence shown here is derived from an EMBL/GenBank/DDBJ whole genome shotgun (WGS) entry which is preliminary data.</text>
</comment>
<dbReference type="Proteomes" id="UP000196560">
    <property type="component" value="Unassembled WGS sequence"/>
</dbReference>
<gene>
    <name evidence="1" type="ORF">B5G21_06495</name>
</gene>
<dbReference type="RefSeq" id="WP_087186496.1">
    <property type="nucleotide sequence ID" value="NZ_NFHO01000006.1"/>
</dbReference>
<evidence type="ECO:0000313" key="1">
    <source>
        <dbReference type="EMBL" id="OUN42845.1"/>
    </source>
</evidence>
<dbReference type="AlphaFoldDB" id="A0A1Y3U3U7"/>
<evidence type="ECO:0000313" key="2">
    <source>
        <dbReference type="Proteomes" id="UP000196560"/>
    </source>
</evidence>
<organism evidence="1 2">
    <name type="scientific">Enorma massiliensis</name>
    <dbReference type="NCBI Taxonomy" id="1472761"/>
    <lineage>
        <taxon>Bacteria</taxon>
        <taxon>Bacillati</taxon>
        <taxon>Actinomycetota</taxon>
        <taxon>Coriobacteriia</taxon>
        <taxon>Coriobacteriales</taxon>
        <taxon>Coriobacteriaceae</taxon>
        <taxon>Enorma</taxon>
    </lineage>
</organism>
<proteinExistence type="predicted"/>
<keyword evidence="2" id="KW-1185">Reference proteome</keyword>
<accession>A0A1Y3U3U7</accession>
<protein>
    <submittedName>
        <fullName evidence="1">Uncharacterized protein</fullName>
    </submittedName>
</protein>
<name>A0A1Y3U3U7_9ACTN</name>
<dbReference type="EMBL" id="NFHO01000006">
    <property type="protein sequence ID" value="OUN42845.1"/>
    <property type="molecule type" value="Genomic_DNA"/>
</dbReference>
<sequence length="62" mass="7175">METVSIAYDSLIELLNTEKERQGAYFDETMRNVSSFQESEAMQVLRDYATCSQQPYPTYSHA</sequence>
<reference evidence="2" key="1">
    <citation type="submission" date="2017-04" db="EMBL/GenBank/DDBJ databases">
        <title>Function of individual gut microbiota members based on whole genome sequencing of pure cultures obtained from chicken caecum.</title>
        <authorList>
            <person name="Medvecky M."/>
            <person name="Cejkova D."/>
            <person name="Polansky O."/>
            <person name="Karasova D."/>
            <person name="Kubasova T."/>
            <person name="Cizek A."/>
            <person name="Rychlik I."/>
        </authorList>
    </citation>
    <scope>NUCLEOTIDE SEQUENCE [LARGE SCALE GENOMIC DNA]</scope>
    <source>
        <strain evidence="2">An70</strain>
    </source>
</reference>